<gene>
    <name evidence="1" type="ORF">KC685_00455</name>
</gene>
<dbReference type="SUPFAM" id="SSF56601">
    <property type="entry name" value="beta-lactamase/transpeptidase-like"/>
    <property type="match status" value="1"/>
</dbReference>
<reference evidence="1" key="2">
    <citation type="journal article" date="2021" name="Microbiome">
        <title>Successional dynamics and alternative stable states in a saline activated sludge microbial community over 9 years.</title>
        <authorList>
            <person name="Wang Y."/>
            <person name="Ye J."/>
            <person name="Ju F."/>
            <person name="Liu L."/>
            <person name="Boyd J.A."/>
            <person name="Deng Y."/>
            <person name="Parks D.H."/>
            <person name="Jiang X."/>
            <person name="Yin X."/>
            <person name="Woodcroft B.J."/>
            <person name="Tyson G.W."/>
            <person name="Hugenholtz P."/>
            <person name="Polz M.F."/>
            <person name="Zhang T."/>
        </authorList>
    </citation>
    <scope>NUCLEOTIDE SEQUENCE</scope>
    <source>
        <strain evidence="1">HKST-UBA17</strain>
    </source>
</reference>
<dbReference type="InterPro" id="IPR012338">
    <property type="entry name" value="Beta-lactam/transpept-like"/>
</dbReference>
<evidence type="ECO:0000313" key="1">
    <source>
        <dbReference type="EMBL" id="MCA9376374.1"/>
    </source>
</evidence>
<dbReference type="Proteomes" id="UP000741282">
    <property type="component" value="Unassembled WGS sequence"/>
</dbReference>
<dbReference type="EMBL" id="JAGQLN010000001">
    <property type="protein sequence ID" value="MCA9376374.1"/>
    <property type="molecule type" value="Genomic_DNA"/>
</dbReference>
<dbReference type="Gene3D" id="3.40.710.10">
    <property type="entry name" value="DD-peptidase/beta-lactamase superfamily"/>
    <property type="match status" value="1"/>
</dbReference>
<sequence length="66" mass="7218">MNVVFLLASHGAFAQEETLQAKISRIVAPMRAEVGVSILGIEDRKALGVNEESKFPMQSVFKFPLA</sequence>
<comment type="caution">
    <text evidence="1">The sequence shown here is derived from an EMBL/GenBank/DDBJ whole genome shotgun (WGS) entry which is preliminary data.</text>
</comment>
<feature type="non-terminal residue" evidence="1">
    <location>
        <position position="66"/>
    </location>
</feature>
<organism evidence="1 2">
    <name type="scientific">Candidatus Dojkabacteria bacterium</name>
    <dbReference type="NCBI Taxonomy" id="2099670"/>
    <lineage>
        <taxon>Bacteria</taxon>
        <taxon>Candidatus Dojkabacteria</taxon>
    </lineage>
</organism>
<reference evidence="1" key="1">
    <citation type="submission" date="2020-04" db="EMBL/GenBank/DDBJ databases">
        <authorList>
            <person name="Zhang T."/>
        </authorList>
    </citation>
    <scope>NUCLEOTIDE SEQUENCE</scope>
    <source>
        <strain evidence="1">HKST-UBA17</strain>
    </source>
</reference>
<accession>A0A955I1E5</accession>
<evidence type="ECO:0008006" key="3">
    <source>
        <dbReference type="Google" id="ProtNLM"/>
    </source>
</evidence>
<protein>
    <recommendedName>
        <fullName evidence="3">Beta-lactamase</fullName>
    </recommendedName>
</protein>
<proteinExistence type="predicted"/>
<dbReference type="AlphaFoldDB" id="A0A955I1E5"/>
<evidence type="ECO:0000313" key="2">
    <source>
        <dbReference type="Proteomes" id="UP000741282"/>
    </source>
</evidence>
<name>A0A955I1E5_9BACT</name>